<organism evidence="1 2">
    <name type="scientific">Tropilaelaps mercedesae</name>
    <dbReference type="NCBI Taxonomy" id="418985"/>
    <lineage>
        <taxon>Eukaryota</taxon>
        <taxon>Metazoa</taxon>
        <taxon>Ecdysozoa</taxon>
        <taxon>Arthropoda</taxon>
        <taxon>Chelicerata</taxon>
        <taxon>Arachnida</taxon>
        <taxon>Acari</taxon>
        <taxon>Parasitiformes</taxon>
        <taxon>Mesostigmata</taxon>
        <taxon>Gamasina</taxon>
        <taxon>Dermanyssoidea</taxon>
        <taxon>Laelapidae</taxon>
        <taxon>Tropilaelaps</taxon>
    </lineage>
</organism>
<gene>
    <name evidence="1" type="ORF">BIW11_06135</name>
</gene>
<proteinExistence type="predicted"/>
<comment type="caution">
    <text evidence="1">The sequence shown here is derived from an EMBL/GenBank/DDBJ whole genome shotgun (WGS) entry which is preliminary data.</text>
</comment>
<evidence type="ECO:0000313" key="2">
    <source>
        <dbReference type="Proteomes" id="UP000192247"/>
    </source>
</evidence>
<name>A0A1V9XZF1_9ACAR</name>
<dbReference type="Proteomes" id="UP000192247">
    <property type="component" value="Unassembled WGS sequence"/>
</dbReference>
<dbReference type="EMBL" id="MNPL01001742">
    <property type="protein sequence ID" value="OQR78854.1"/>
    <property type="molecule type" value="Genomic_DNA"/>
</dbReference>
<accession>A0A1V9XZF1</accession>
<reference evidence="1 2" key="1">
    <citation type="journal article" date="2017" name="Gigascience">
        <title>Draft genome of the honey bee ectoparasitic mite, Tropilaelaps mercedesae, is shaped by the parasitic life history.</title>
        <authorList>
            <person name="Dong X."/>
            <person name="Armstrong S.D."/>
            <person name="Xia D."/>
            <person name="Makepeace B.L."/>
            <person name="Darby A.C."/>
            <person name="Kadowaki T."/>
        </authorList>
    </citation>
    <scope>NUCLEOTIDE SEQUENCE [LARGE SCALE GENOMIC DNA]</scope>
    <source>
        <strain evidence="1">Wuxi-XJTLU</strain>
    </source>
</reference>
<evidence type="ECO:0000313" key="1">
    <source>
        <dbReference type="EMBL" id="OQR78854.1"/>
    </source>
</evidence>
<feature type="non-terminal residue" evidence="1">
    <location>
        <position position="38"/>
    </location>
</feature>
<protein>
    <submittedName>
        <fullName evidence="1">Uncharacterized protein</fullName>
    </submittedName>
</protein>
<dbReference type="InParanoid" id="A0A1V9XZF1"/>
<keyword evidence="2" id="KW-1185">Reference proteome</keyword>
<sequence length="38" mass="4273">MRGCSILFRSRNGCRLLRGIEVRPLVMNSAPVTKTNLL</sequence>
<dbReference type="AlphaFoldDB" id="A0A1V9XZF1"/>